<comment type="caution">
    <text evidence="2">The sequence shown here is derived from an EMBL/GenBank/DDBJ whole genome shotgun (WGS) entry which is preliminary data.</text>
</comment>
<evidence type="ECO:0000313" key="3">
    <source>
        <dbReference type="Proteomes" id="UP000243579"/>
    </source>
</evidence>
<feature type="region of interest" description="Disordered" evidence="1">
    <location>
        <begin position="499"/>
        <end position="526"/>
    </location>
</feature>
<reference evidence="2 3" key="1">
    <citation type="journal article" date="2014" name="Genome Biol. Evol.">
        <title>The secreted proteins of Achlya hypogyna and Thraustotheca clavata identify the ancestral oomycete secretome and reveal gene acquisitions by horizontal gene transfer.</title>
        <authorList>
            <person name="Misner I."/>
            <person name="Blouin N."/>
            <person name="Leonard G."/>
            <person name="Richards T.A."/>
            <person name="Lane C.E."/>
        </authorList>
    </citation>
    <scope>NUCLEOTIDE SEQUENCE [LARGE SCALE GENOMIC DNA]</scope>
    <source>
        <strain evidence="2 3">ATCC 48635</strain>
    </source>
</reference>
<feature type="compositionally biased region" description="Polar residues" evidence="1">
    <location>
        <begin position="472"/>
        <end position="481"/>
    </location>
</feature>
<feature type="compositionally biased region" description="Low complexity" evidence="1">
    <location>
        <begin position="889"/>
        <end position="901"/>
    </location>
</feature>
<accession>A0A1V9YDD6</accession>
<dbReference type="OrthoDB" id="10050052at2759"/>
<dbReference type="AlphaFoldDB" id="A0A1V9YDD6"/>
<keyword evidence="3" id="KW-1185">Reference proteome</keyword>
<feature type="region of interest" description="Disordered" evidence="1">
    <location>
        <begin position="461"/>
        <end position="487"/>
    </location>
</feature>
<evidence type="ECO:0000256" key="1">
    <source>
        <dbReference type="SAM" id="MobiDB-lite"/>
    </source>
</evidence>
<name>A0A1V9YDD6_ACHHY</name>
<organism evidence="2 3">
    <name type="scientific">Achlya hypogyna</name>
    <name type="common">Oomycete</name>
    <name type="synonym">Protoachlya hypogyna</name>
    <dbReference type="NCBI Taxonomy" id="1202772"/>
    <lineage>
        <taxon>Eukaryota</taxon>
        <taxon>Sar</taxon>
        <taxon>Stramenopiles</taxon>
        <taxon>Oomycota</taxon>
        <taxon>Saprolegniomycetes</taxon>
        <taxon>Saprolegniales</taxon>
        <taxon>Achlyaceae</taxon>
        <taxon>Achlya</taxon>
    </lineage>
</organism>
<gene>
    <name evidence="2" type="ORF">ACHHYP_20725</name>
</gene>
<protein>
    <submittedName>
        <fullName evidence="2">Uncharacterized protein</fullName>
    </submittedName>
</protein>
<feature type="region of interest" description="Disordered" evidence="1">
    <location>
        <begin position="582"/>
        <end position="601"/>
    </location>
</feature>
<dbReference type="EMBL" id="JNBR01002088">
    <property type="protein sequence ID" value="OQR83709.1"/>
    <property type="molecule type" value="Genomic_DNA"/>
</dbReference>
<evidence type="ECO:0000313" key="2">
    <source>
        <dbReference type="EMBL" id="OQR83709.1"/>
    </source>
</evidence>
<feature type="compositionally biased region" description="Polar residues" evidence="1">
    <location>
        <begin position="902"/>
        <end position="921"/>
    </location>
</feature>
<sequence length="934" mass="102284">MSHAIDIWRGRHRRRMLRFVQAAVAPSSASSWISPGEALFAAAYSPWGSFRDLLFADPRHQHILILLRSTLLPKTSKLLLTDWFDIRSSPYVAPVLDATEQTLALPLWHNEFLPIHQRDDDVWKGWHQRYAKPMALIGCTHVHHLVRAMLCLPSFHHTIATRCSVAGVSLPSTRWLGRLAHAVRRMIPFLTSAISPNQRPAILDTDPAKLVPSWLVKLDGRVVPLPRGTTRAASRIFKAAAQRKSLPTAYINIANDFYGDPDKSRGRRGVVAPEARLAQLHYLEDKTCVLCNTGDLETYTHLLIACPFTQDIWNLFTATLSAFGFSYPTSLQACLFDTSRLQRRDQRPGPATAYPEMSLPAGPAWHAAFPGKTTTEAQAEFLARGRSHAIRDGPGAMIPAIDDPEAYVPGMDVRQAFPGSDRWAALSSVVKLCKAIESRSPGQQPDPEPGADPEHDYAEILSPRRNPRGSANPMNTVTTDNHSTDGLYRPLIAPALLGASTPRDEAPSGTPTRSHGPSGRYFTAPEEPHLGTSVVLETLVMVRDVLHQMKTDRQESQATMRVLQESLAQLAATRADPAPTTILGVAHTPQRPGSERSECRRRPADAIAPVPFERIPRFRVRTPANAVMYIRSVEARADVIGGEPGHCGIVFVDSLETAETVWVNNILAREGWEITELTHDQWASLVELFYDRFVGNSAARSRLFDSVAQTYQEKVGFERVDDYVGRLTAYSRVAGREGQERLLIDKAVDGIRDPALAIAVLPYVDMASWDDFQRQLVQVASRLKLGLLGHHVMSQLTSINAVEESIDNGEATNAEVFAVQQAPPYYSLQPSQAGRRGPLTAPSHGPVALIHQQPARGDCSLHGTGVGHTDAECSILNYFRRNPSATQALAAAMAPPTSTTTNNDPGAGSSTQTAPAASSNEDAGIASGFGEGRQ</sequence>
<feature type="region of interest" description="Disordered" evidence="1">
    <location>
        <begin position="889"/>
        <end position="934"/>
    </location>
</feature>
<proteinExistence type="predicted"/>
<dbReference type="Proteomes" id="UP000243579">
    <property type="component" value="Unassembled WGS sequence"/>
</dbReference>